<keyword evidence="2" id="KW-1185">Reference proteome</keyword>
<proteinExistence type="predicted"/>
<reference evidence="1" key="1">
    <citation type="submission" date="2022-04" db="EMBL/GenBank/DDBJ databases">
        <title>Genome of the entomopathogenic fungus Entomophthora muscae.</title>
        <authorList>
            <person name="Elya C."/>
            <person name="Lovett B.R."/>
            <person name="Lee E."/>
            <person name="Macias A.M."/>
            <person name="Hajek A.E."/>
            <person name="De Bivort B.L."/>
            <person name="Kasson M.T."/>
            <person name="De Fine Licht H.H."/>
            <person name="Stajich J.E."/>
        </authorList>
    </citation>
    <scope>NUCLEOTIDE SEQUENCE</scope>
    <source>
        <strain evidence="1">Berkeley</strain>
    </source>
</reference>
<comment type="caution">
    <text evidence="1">The sequence shown here is derived from an EMBL/GenBank/DDBJ whole genome shotgun (WGS) entry which is preliminary data.</text>
</comment>
<dbReference type="EMBL" id="QTSX02003552">
    <property type="protein sequence ID" value="KAJ9071073.1"/>
    <property type="molecule type" value="Genomic_DNA"/>
</dbReference>
<evidence type="ECO:0000313" key="1">
    <source>
        <dbReference type="EMBL" id="KAJ9071073.1"/>
    </source>
</evidence>
<organism evidence="1 2">
    <name type="scientific">Entomophthora muscae</name>
    <dbReference type="NCBI Taxonomy" id="34485"/>
    <lineage>
        <taxon>Eukaryota</taxon>
        <taxon>Fungi</taxon>
        <taxon>Fungi incertae sedis</taxon>
        <taxon>Zoopagomycota</taxon>
        <taxon>Entomophthoromycotina</taxon>
        <taxon>Entomophthoromycetes</taxon>
        <taxon>Entomophthorales</taxon>
        <taxon>Entomophthoraceae</taxon>
        <taxon>Entomophthora</taxon>
    </lineage>
</organism>
<accession>A0ACC2T937</accession>
<protein>
    <submittedName>
        <fullName evidence="1">Uncharacterized protein</fullName>
    </submittedName>
</protein>
<gene>
    <name evidence="1" type="ORF">DSO57_1000749</name>
</gene>
<sequence>MPHNKPQGSRLYVGSQLSETHVPECCQGENLEDAVDFQIITEPILEVPASNKNDNGTYNSLFTTSVQERNEKSKVANSMDAYSCSQASSPESFGDSCLKKGNTGLSNSLNQKGSTNDSSVVNLPSMDSRCFPVLKAPETGVSMKIMVLWDILDKKPTRFSTWELLIKESESLHGKESKKEDFDTEHNLRKVYTEFLSKYPLCYRYWKKLADFEFVSQGTDKAIEVCVLLPHQAYKL</sequence>
<dbReference type="Proteomes" id="UP001165960">
    <property type="component" value="Unassembled WGS sequence"/>
</dbReference>
<name>A0ACC2T937_9FUNG</name>
<evidence type="ECO:0000313" key="2">
    <source>
        <dbReference type="Proteomes" id="UP001165960"/>
    </source>
</evidence>